<feature type="region of interest" description="Disordered" evidence="1">
    <location>
        <begin position="470"/>
        <end position="538"/>
    </location>
</feature>
<gene>
    <name evidence="2" type="primary">PLEST012008</name>
    <name evidence="2" type="ORF">PLESTB_001598700</name>
</gene>
<dbReference type="SUPFAM" id="SSF75011">
    <property type="entry name" value="3-carboxy-cis,cis-mucoante lactonizing enzyme"/>
    <property type="match status" value="1"/>
</dbReference>
<dbReference type="OrthoDB" id="546468at2759"/>
<dbReference type="PANTHER" id="PTHR45725:SF18">
    <property type="entry name" value="ORC1-LIKE AAA ATPASE DOMAIN-CONTAINING PROTEIN"/>
    <property type="match status" value="1"/>
</dbReference>
<evidence type="ECO:0000256" key="1">
    <source>
        <dbReference type="SAM" id="MobiDB-lite"/>
    </source>
</evidence>
<feature type="region of interest" description="Disordered" evidence="1">
    <location>
        <begin position="555"/>
        <end position="577"/>
    </location>
</feature>
<dbReference type="InterPro" id="IPR051425">
    <property type="entry name" value="Formin_Homology"/>
</dbReference>
<feature type="compositionally biased region" description="Gly residues" evidence="1">
    <location>
        <begin position="566"/>
        <end position="575"/>
    </location>
</feature>
<name>A0A9W6BXE9_9CHLO</name>
<keyword evidence="3" id="KW-1185">Reference proteome</keyword>
<accession>A0A9W6BXE9</accession>
<evidence type="ECO:0008006" key="4">
    <source>
        <dbReference type="Google" id="ProtNLM"/>
    </source>
</evidence>
<proteinExistence type="predicted"/>
<evidence type="ECO:0000313" key="3">
    <source>
        <dbReference type="Proteomes" id="UP001165080"/>
    </source>
</evidence>
<organism evidence="2 3">
    <name type="scientific">Pleodorina starrii</name>
    <dbReference type="NCBI Taxonomy" id="330485"/>
    <lineage>
        <taxon>Eukaryota</taxon>
        <taxon>Viridiplantae</taxon>
        <taxon>Chlorophyta</taxon>
        <taxon>core chlorophytes</taxon>
        <taxon>Chlorophyceae</taxon>
        <taxon>CS clade</taxon>
        <taxon>Chlamydomonadales</taxon>
        <taxon>Volvocaceae</taxon>
        <taxon>Pleodorina</taxon>
    </lineage>
</organism>
<dbReference type="AlphaFoldDB" id="A0A9W6BXE9"/>
<dbReference type="Proteomes" id="UP001165080">
    <property type="component" value="Unassembled WGS sequence"/>
</dbReference>
<reference evidence="2 3" key="1">
    <citation type="journal article" date="2023" name="Commun. Biol.">
        <title>Reorganization of the ancestral sex-determining regions during the evolution of trioecy in Pleodorina starrii.</title>
        <authorList>
            <person name="Takahashi K."/>
            <person name="Suzuki S."/>
            <person name="Kawai-Toyooka H."/>
            <person name="Yamamoto K."/>
            <person name="Hamaji T."/>
            <person name="Ootsuki R."/>
            <person name="Yamaguchi H."/>
            <person name="Kawachi M."/>
            <person name="Higashiyama T."/>
            <person name="Nozaki H."/>
        </authorList>
    </citation>
    <scope>NUCLEOTIDE SEQUENCE [LARGE SCALE GENOMIC DNA]</scope>
    <source>
        <strain evidence="2 3">NIES-4479</strain>
    </source>
</reference>
<feature type="region of interest" description="Disordered" evidence="1">
    <location>
        <begin position="624"/>
        <end position="648"/>
    </location>
</feature>
<dbReference type="PANTHER" id="PTHR45725">
    <property type="entry name" value="FORMIN HOMOLOGY 2 FAMILY MEMBER"/>
    <property type="match status" value="1"/>
</dbReference>
<protein>
    <recommendedName>
        <fullName evidence="4">F-box domain-containing protein</fullName>
    </recommendedName>
</protein>
<comment type="caution">
    <text evidence="2">The sequence shown here is derived from an EMBL/GenBank/DDBJ whole genome shotgun (WGS) entry which is preliminary data.</text>
</comment>
<feature type="compositionally biased region" description="Low complexity" evidence="1">
    <location>
        <begin position="491"/>
        <end position="508"/>
    </location>
</feature>
<dbReference type="EMBL" id="BRXU01000033">
    <property type="protein sequence ID" value="GLC60326.1"/>
    <property type="molecule type" value="Genomic_DNA"/>
</dbReference>
<evidence type="ECO:0000313" key="2">
    <source>
        <dbReference type="EMBL" id="GLC60326.1"/>
    </source>
</evidence>
<sequence length="676" mass="67472">MALKQLLEEHNDCARLVFSFLTRRQALLCSAVCRNARDLAFEMLAQHDSPFRKAMVVACSQPGRLIEVDVVHGAVMWNAWPPEPQPSRKRRRRRLLFTSSARSRDTYHQEPWMTGITLGPSAWEPIRAAATAEAAAGVAATAGARAGAAEAAAAVDGSGSGISGSGSTAAGSCGRAVAATGDCGVAARAVSHRPMGPTLYACCYSVPGVVAFDGTTLLPLGVLITFDSAAQSAPEGICASRDSLFVLNCVNCTVTRIGLRSPRVPGAGQGGDTGYAAPARLRNTRYGGALPYGYGVVLATIDAADGWVGWGMALAPDGRALYCAVDEQYDVPKSRSYTQAPPPSTSGNVLCVPLDCLPGASASAGAGAGGAAATAAVAGQLPGPGGIAAQQDPALPAAGGSPLRIPPPAPYFLTRGEAVLRRPSGLCFSPDGASLWVTSYDSGIVELAGPARGELAGTVLRIVPLPLPPPLPSQPPLTPQGRFPQSGPEGAGPSTSPQAAAAALPGSDGASGSGGRAAAGRRRAGGPRGGSASAAESGDPRVMLAWDLCWLPQAPPAPRGRAPNGGSAGNGGGGASSSEAAVAAATCAPPPLLCVTLHEDPSVREKAPSGAECRVGVLEVAGGEGEGDAAGPGAGAGAGSSAGGGGLSAGGRVGVRVGVRWSATREHSHPSMVCVV</sequence>